<dbReference type="Proteomes" id="UP000789901">
    <property type="component" value="Unassembled WGS sequence"/>
</dbReference>
<evidence type="ECO:0000313" key="2">
    <source>
        <dbReference type="EMBL" id="CAG8837618.1"/>
    </source>
</evidence>
<dbReference type="EMBL" id="CAJVQB010056282">
    <property type="protein sequence ID" value="CAG8837618.1"/>
    <property type="molecule type" value="Genomic_DNA"/>
</dbReference>
<keyword evidence="3" id="KW-1185">Reference proteome</keyword>
<accession>A0ABN7WPV0</accession>
<proteinExistence type="predicted"/>
<protein>
    <submittedName>
        <fullName evidence="2">22645_t:CDS:1</fullName>
    </submittedName>
</protein>
<gene>
    <name evidence="2" type="ORF">GMARGA_LOCUS33583</name>
</gene>
<comment type="caution">
    <text evidence="2">The sequence shown here is derived from an EMBL/GenBank/DDBJ whole genome shotgun (WGS) entry which is preliminary data.</text>
</comment>
<organism evidence="2 3">
    <name type="scientific">Gigaspora margarita</name>
    <dbReference type="NCBI Taxonomy" id="4874"/>
    <lineage>
        <taxon>Eukaryota</taxon>
        <taxon>Fungi</taxon>
        <taxon>Fungi incertae sedis</taxon>
        <taxon>Mucoromycota</taxon>
        <taxon>Glomeromycotina</taxon>
        <taxon>Glomeromycetes</taxon>
        <taxon>Diversisporales</taxon>
        <taxon>Gigasporaceae</taxon>
        <taxon>Gigaspora</taxon>
    </lineage>
</organism>
<evidence type="ECO:0000256" key="1">
    <source>
        <dbReference type="SAM" id="MobiDB-lite"/>
    </source>
</evidence>
<reference evidence="2 3" key="1">
    <citation type="submission" date="2021-06" db="EMBL/GenBank/DDBJ databases">
        <authorList>
            <person name="Kallberg Y."/>
            <person name="Tangrot J."/>
            <person name="Rosling A."/>
        </authorList>
    </citation>
    <scope>NUCLEOTIDE SEQUENCE [LARGE SCALE GENOMIC DNA]</scope>
    <source>
        <strain evidence="2 3">120-4 pot B 10/14</strain>
    </source>
</reference>
<feature type="non-terminal residue" evidence="2">
    <location>
        <position position="73"/>
    </location>
</feature>
<sequence>MDTTNQKEATVNTATNIEQTTSPSASSSLTIEQKLHDELIMDDSSSKQYLEKNTSTRSNYIVMKTTKMKQNLL</sequence>
<evidence type="ECO:0000313" key="3">
    <source>
        <dbReference type="Proteomes" id="UP000789901"/>
    </source>
</evidence>
<name>A0ABN7WPV0_GIGMA</name>
<feature type="region of interest" description="Disordered" evidence="1">
    <location>
        <begin position="1"/>
        <end position="29"/>
    </location>
</feature>